<feature type="region of interest" description="Disordered" evidence="3">
    <location>
        <begin position="373"/>
        <end position="406"/>
    </location>
</feature>
<organism evidence="5 6">
    <name type="scientific">Miscanthus lutarioriparius</name>
    <dbReference type="NCBI Taxonomy" id="422564"/>
    <lineage>
        <taxon>Eukaryota</taxon>
        <taxon>Viridiplantae</taxon>
        <taxon>Streptophyta</taxon>
        <taxon>Embryophyta</taxon>
        <taxon>Tracheophyta</taxon>
        <taxon>Spermatophyta</taxon>
        <taxon>Magnoliopsida</taxon>
        <taxon>Liliopsida</taxon>
        <taxon>Poales</taxon>
        <taxon>Poaceae</taxon>
        <taxon>PACMAD clade</taxon>
        <taxon>Panicoideae</taxon>
        <taxon>Andropogonodae</taxon>
        <taxon>Andropogoneae</taxon>
        <taxon>Saccharinae</taxon>
        <taxon>Miscanthus</taxon>
    </lineage>
</organism>
<dbReference type="InterPro" id="IPR050164">
    <property type="entry name" value="Peptidase_C19"/>
</dbReference>
<comment type="similarity">
    <text evidence="1 2">Belongs to the peptidase C19 family.</text>
</comment>
<keyword evidence="6" id="KW-1185">Reference proteome</keyword>
<dbReference type="PANTHER" id="PTHR24006:SF663">
    <property type="entry name" value="UBIQUITIN CARBOXYL-TERMINAL HYDROLASE 23"/>
    <property type="match status" value="1"/>
</dbReference>
<dbReference type="InterPro" id="IPR038765">
    <property type="entry name" value="Papain-like_cys_pep_sf"/>
</dbReference>
<feature type="compositionally biased region" description="Polar residues" evidence="3">
    <location>
        <begin position="646"/>
        <end position="659"/>
    </location>
</feature>
<proteinExistence type="inferred from homology"/>
<keyword evidence="2" id="KW-0645">Protease</keyword>
<evidence type="ECO:0000259" key="4">
    <source>
        <dbReference type="PROSITE" id="PS50235"/>
    </source>
</evidence>
<evidence type="ECO:0000313" key="6">
    <source>
        <dbReference type="Proteomes" id="UP000604825"/>
    </source>
</evidence>
<dbReference type="Proteomes" id="UP000604825">
    <property type="component" value="Unassembled WGS sequence"/>
</dbReference>
<dbReference type="SUPFAM" id="SSF54001">
    <property type="entry name" value="Cysteine proteinases"/>
    <property type="match status" value="1"/>
</dbReference>
<protein>
    <recommendedName>
        <fullName evidence="2">Ubiquitin carboxyl-terminal hydrolase</fullName>
        <ecNumber evidence="2">3.4.19.12</ecNumber>
    </recommendedName>
</protein>
<evidence type="ECO:0000256" key="1">
    <source>
        <dbReference type="ARBA" id="ARBA00009085"/>
    </source>
</evidence>
<feature type="domain" description="USP" evidence="4">
    <location>
        <begin position="1"/>
        <end position="299"/>
    </location>
</feature>
<dbReference type="GO" id="GO:0005634">
    <property type="term" value="C:nucleus"/>
    <property type="evidence" value="ECO:0007669"/>
    <property type="project" value="TreeGrafter"/>
</dbReference>
<dbReference type="InterPro" id="IPR018200">
    <property type="entry name" value="USP_CS"/>
</dbReference>
<dbReference type="PROSITE" id="PS00972">
    <property type="entry name" value="USP_1"/>
    <property type="match status" value="1"/>
</dbReference>
<dbReference type="PANTHER" id="PTHR24006">
    <property type="entry name" value="UBIQUITIN CARBOXYL-TERMINAL HYDROLASE"/>
    <property type="match status" value="1"/>
</dbReference>
<dbReference type="GO" id="GO:0006508">
    <property type="term" value="P:proteolysis"/>
    <property type="evidence" value="ECO:0007669"/>
    <property type="project" value="UniProtKB-KW"/>
</dbReference>
<dbReference type="GO" id="GO:0016579">
    <property type="term" value="P:protein deubiquitination"/>
    <property type="evidence" value="ECO:0007669"/>
    <property type="project" value="InterPro"/>
</dbReference>
<dbReference type="InterPro" id="IPR028889">
    <property type="entry name" value="USP"/>
</dbReference>
<dbReference type="PROSITE" id="PS50235">
    <property type="entry name" value="USP_3"/>
    <property type="match status" value="1"/>
</dbReference>
<evidence type="ECO:0000313" key="5">
    <source>
        <dbReference type="EMBL" id="CAD6337419.1"/>
    </source>
</evidence>
<keyword evidence="2" id="KW-0788">Thiol protease</keyword>
<dbReference type="EC" id="3.4.19.12" evidence="2"/>
<comment type="caution">
    <text evidence="5">The sequence shown here is derived from an EMBL/GenBank/DDBJ whole genome shotgun (WGS) entry which is preliminary data.</text>
</comment>
<dbReference type="PROSITE" id="PS00973">
    <property type="entry name" value="USP_2"/>
    <property type="match status" value="1"/>
</dbReference>
<evidence type="ECO:0000256" key="3">
    <source>
        <dbReference type="SAM" id="MobiDB-lite"/>
    </source>
</evidence>
<name>A0A811S9A6_9POAL</name>
<dbReference type="InterPro" id="IPR001394">
    <property type="entry name" value="Peptidase_C19_UCH"/>
</dbReference>
<keyword evidence="2" id="KW-0378">Hydrolase</keyword>
<reference evidence="5" key="1">
    <citation type="submission" date="2020-10" db="EMBL/GenBank/DDBJ databases">
        <authorList>
            <person name="Han B."/>
            <person name="Lu T."/>
            <person name="Zhao Q."/>
            <person name="Huang X."/>
            <person name="Zhao Y."/>
        </authorList>
    </citation>
    <scope>NUCLEOTIDE SEQUENCE</scope>
</reference>
<dbReference type="OrthoDB" id="420187at2759"/>
<sequence length="821" mass="88965">MAEVSTAAAPEGVLHRRIEFHPARWPHASVAVGGGGFRMETLNPDAAGKAGAGAAVGSNEGEARRPGKGDAGGIDPELSVARIYLGRIGAGLENLGNTCYLNSVLQCLTYTEPFAAYLQSGKHKSSCQMHALLTLLNKFDPFLDLSLDIAKATTLVRALENFTVDELLDGGQKQYQCERCRQKVVAKKRFTIDKAPNVLTIHLKRFSPFNPREKIDKKVDFQPSLDLKPFVSDSKVTDFKYSLYGVLVHTGWNTQSGHYYCFVRTSSGMWHNLDDNKVRQVREADVLKQKAYMLFYVRNSIGKSVARKENITANVPMKKTPEKISSLNGITQSSVKAQNLNGVSPFGDKAHNTIIGYSTIFSKTVTGHCSRNEVKAEDAPASQNNALPSRQARGAQNDGGTLPTKPMQFAVNSQETASSHQPAPFTNTCGEQTVVGKPLQEMEPKAGAGKNTSVVSAIANGASTLSKADKLISQPQTAPFSEPAPQVNGTAAEFAARSLSKKDSVVSNGVVPGIGCLTSSEKARNFPESVDQANEISKALPMSQNNTAPVIAQADSGVEISSGGIMHVAVAASCNGTTAKKVNLKSKKFVRYPVVNMWLGSRQLLLASLKPGKKAKHKRSRTIRRVVACKDTANISCLNEQLTSTSATARSETIESTSSHQKRSHGSARSKDDTQSSKNKQKVDGARVGSGTSAPSGSADIPKSDPSSSVDAKLVVTQSVSIRATDLMEATVPCWDDVDVPNTKVAKRQHSKRKSIGYVLDEWDEEYDKGKTKKLRKSKQDFGGPNPFQEEADYISQWRMKQKSYQGKSWNQPNTIEELRI</sequence>
<comment type="catalytic activity">
    <reaction evidence="2">
        <text>Thiol-dependent hydrolysis of ester, thioester, amide, peptide and isopeptide bonds formed by the C-terminal Gly of ubiquitin (a 76-residue protein attached to proteins as an intracellular targeting signal).</text>
        <dbReference type="EC" id="3.4.19.12"/>
    </reaction>
</comment>
<accession>A0A811S9A6</accession>
<dbReference type="Pfam" id="PF00443">
    <property type="entry name" value="UCH"/>
    <property type="match status" value="2"/>
</dbReference>
<dbReference type="AlphaFoldDB" id="A0A811S9A6"/>
<dbReference type="Gene3D" id="3.90.70.10">
    <property type="entry name" value="Cysteine proteinases"/>
    <property type="match status" value="2"/>
</dbReference>
<dbReference type="GO" id="GO:0004843">
    <property type="term" value="F:cysteine-type deubiquitinase activity"/>
    <property type="evidence" value="ECO:0007669"/>
    <property type="project" value="UniProtKB-UniRule"/>
</dbReference>
<comment type="function">
    <text evidence="2">Recognizes and hydrolyzes the peptide bond at the C-terminal Gly of ubiquitin. Involved in the processing of poly-ubiquitin precursors as well as that of ubiquitinated proteins.</text>
</comment>
<evidence type="ECO:0000256" key="2">
    <source>
        <dbReference type="RuleBase" id="RU366025"/>
    </source>
</evidence>
<feature type="compositionally biased region" description="Basic and acidic residues" evidence="3">
    <location>
        <begin position="669"/>
        <end position="685"/>
    </location>
</feature>
<dbReference type="GO" id="GO:0005829">
    <property type="term" value="C:cytosol"/>
    <property type="evidence" value="ECO:0007669"/>
    <property type="project" value="TreeGrafter"/>
</dbReference>
<gene>
    <name evidence="5" type="ORF">NCGR_LOCUS61517</name>
</gene>
<feature type="region of interest" description="Disordered" evidence="3">
    <location>
        <begin position="49"/>
        <end position="72"/>
    </location>
</feature>
<dbReference type="EMBL" id="CAJGYO010000018">
    <property type="protein sequence ID" value="CAD6337419.1"/>
    <property type="molecule type" value="Genomic_DNA"/>
</dbReference>
<feature type="region of interest" description="Disordered" evidence="3">
    <location>
        <begin position="646"/>
        <end position="711"/>
    </location>
</feature>
<keyword evidence="2" id="KW-0833">Ubl conjugation pathway</keyword>